<feature type="non-terminal residue" evidence="2">
    <location>
        <position position="1"/>
    </location>
</feature>
<dbReference type="Pfam" id="PF20236">
    <property type="entry name" value="DUF6593"/>
    <property type="match status" value="1"/>
</dbReference>
<keyword evidence="3" id="KW-1185">Reference proteome</keyword>
<dbReference type="InterPro" id="IPR046528">
    <property type="entry name" value="DUF6593"/>
</dbReference>
<evidence type="ECO:0000259" key="1">
    <source>
        <dbReference type="Pfam" id="PF20236"/>
    </source>
</evidence>
<dbReference type="VEuPathDB" id="FungiDB:BD410DRAFT_787579"/>
<proteinExistence type="predicted"/>
<reference evidence="2 3" key="1">
    <citation type="submission" date="2018-06" db="EMBL/GenBank/DDBJ databases">
        <title>A transcriptomic atlas of mushroom development highlights an independent origin of complex multicellularity.</title>
        <authorList>
            <consortium name="DOE Joint Genome Institute"/>
            <person name="Krizsan K."/>
            <person name="Almasi E."/>
            <person name="Merenyi Z."/>
            <person name="Sahu N."/>
            <person name="Viragh M."/>
            <person name="Koszo T."/>
            <person name="Mondo S."/>
            <person name="Kiss B."/>
            <person name="Balint B."/>
            <person name="Kues U."/>
            <person name="Barry K."/>
            <person name="Hegedus J.C."/>
            <person name="Henrissat B."/>
            <person name="Johnson J."/>
            <person name="Lipzen A."/>
            <person name="Ohm R."/>
            <person name="Nagy I."/>
            <person name="Pangilinan J."/>
            <person name="Yan J."/>
            <person name="Xiong Y."/>
            <person name="Grigoriev I.V."/>
            <person name="Hibbett D.S."/>
            <person name="Nagy L.G."/>
        </authorList>
    </citation>
    <scope>NUCLEOTIDE SEQUENCE [LARGE SCALE GENOMIC DNA]</scope>
    <source>
        <strain evidence="2 3">SZMC22713</strain>
    </source>
</reference>
<organism evidence="2 3">
    <name type="scientific">Rickenella mellea</name>
    <dbReference type="NCBI Taxonomy" id="50990"/>
    <lineage>
        <taxon>Eukaryota</taxon>
        <taxon>Fungi</taxon>
        <taxon>Dikarya</taxon>
        <taxon>Basidiomycota</taxon>
        <taxon>Agaricomycotina</taxon>
        <taxon>Agaricomycetes</taxon>
        <taxon>Hymenochaetales</taxon>
        <taxon>Rickenellaceae</taxon>
        <taxon>Rickenella</taxon>
    </lineage>
</organism>
<evidence type="ECO:0000313" key="2">
    <source>
        <dbReference type="EMBL" id="TDL23249.1"/>
    </source>
</evidence>
<accession>A0A4Y7Q8N8</accession>
<sequence>MNIFELTSGDIQRCSIVLENGQTCYAVESNKLGNHTVIREGGREGRVLATIVRHGFKADTIQFEGSPSVSVGSWLKSGFLGLGRGLPASFNHIGRKYTWKHTDKDTIAVFASDSPHPIATYHKPPPYRLAKEGLTLSIHSHVEEGLKDLIVISLVDIEYSRRVKTVEQERDYSAAATYATLRA</sequence>
<gene>
    <name evidence="2" type="ORF">BD410DRAFT_787579</name>
</gene>
<evidence type="ECO:0000313" key="3">
    <source>
        <dbReference type="Proteomes" id="UP000294933"/>
    </source>
</evidence>
<dbReference type="EMBL" id="ML170171">
    <property type="protein sequence ID" value="TDL23249.1"/>
    <property type="molecule type" value="Genomic_DNA"/>
</dbReference>
<protein>
    <recommendedName>
        <fullName evidence="1">DUF6593 domain-containing protein</fullName>
    </recommendedName>
</protein>
<name>A0A4Y7Q8N8_9AGAM</name>
<dbReference type="Proteomes" id="UP000294933">
    <property type="component" value="Unassembled WGS sequence"/>
</dbReference>
<dbReference type="AlphaFoldDB" id="A0A4Y7Q8N8"/>
<feature type="domain" description="DUF6593" evidence="1">
    <location>
        <begin position="12"/>
        <end position="162"/>
    </location>
</feature>